<protein>
    <recommendedName>
        <fullName evidence="4">DUF2285 domain-containing protein</fullName>
    </recommendedName>
</protein>
<evidence type="ECO:0000313" key="3">
    <source>
        <dbReference type="EMBL" id="ABZ71374.1"/>
    </source>
</evidence>
<dbReference type="OrthoDB" id="8654520at2"/>
<sequence>MAAAHANSGSDRTPGGPAVGGWRAFLNLTVPSLCWEFLRRNPAYRLHYDNLALGGFDLDARWGLSAPADPELSAEEAQVVWRAEVAPGLVVPLEHRSFGSVRPLPARAGTTVDGADGRHLRLASGLQLHLRGSAAADGPLVIVLSYDEDFNLRVRAVDALRRASQTDKPPRSRFTAEQRARLARSLFALDGSLRAQSYRDIAAGLFGDENLETDAFKTSSIRDVTIRLVRRGRSLMAGGYLKLLKAGF</sequence>
<feature type="domain" description="Transcriptional regulator-like" evidence="2">
    <location>
        <begin position="24"/>
        <end position="64"/>
    </location>
</feature>
<dbReference type="Pfam" id="PF20109">
    <property type="entry name" value="Trans_reg_dom"/>
    <property type="match status" value="1"/>
</dbReference>
<name>B0T8N1_CAUSK</name>
<dbReference type="STRING" id="366602.Caul_2247"/>
<organism evidence="3">
    <name type="scientific">Caulobacter sp. (strain K31)</name>
    <dbReference type="NCBI Taxonomy" id="366602"/>
    <lineage>
        <taxon>Bacteria</taxon>
        <taxon>Pseudomonadati</taxon>
        <taxon>Pseudomonadota</taxon>
        <taxon>Alphaproteobacteria</taxon>
        <taxon>Caulobacterales</taxon>
        <taxon>Caulobacteraceae</taxon>
        <taxon>Caulobacter</taxon>
    </lineage>
</organism>
<dbReference type="InterPro" id="IPR045465">
    <property type="entry name" value="Trans_reg_dom"/>
</dbReference>
<dbReference type="Pfam" id="PF10074">
    <property type="entry name" value="RovC_DNA-bd"/>
    <property type="match status" value="1"/>
</dbReference>
<feature type="domain" description="T6SS Transcription factor RovC-like DNA binding" evidence="1">
    <location>
        <begin position="144"/>
        <end position="245"/>
    </location>
</feature>
<evidence type="ECO:0000259" key="2">
    <source>
        <dbReference type="Pfam" id="PF20109"/>
    </source>
</evidence>
<reference evidence="3" key="1">
    <citation type="submission" date="2008-01" db="EMBL/GenBank/DDBJ databases">
        <title>Complete sequence of chromosome of Caulobacter sp. K31.</title>
        <authorList>
            <consortium name="US DOE Joint Genome Institute"/>
            <person name="Copeland A."/>
            <person name="Lucas S."/>
            <person name="Lapidus A."/>
            <person name="Barry K."/>
            <person name="Glavina del Rio T."/>
            <person name="Dalin E."/>
            <person name="Tice H."/>
            <person name="Pitluck S."/>
            <person name="Bruce D."/>
            <person name="Goodwin L."/>
            <person name="Thompson L.S."/>
            <person name="Brettin T."/>
            <person name="Detter J.C."/>
            <person name="Han C."/>
            <person name="Schmutz J."/>
            <person name="Larimer F."/>
            <person name="Land M."/>
            <person name="Hauser L."/>
            <person name="Kyrpides N."/>
            <person name="Kim E."/>
            <person name="Stephens C."/>
            <person name="Richardson P."/>
        </authorList>
    </citation>
    <scope>NUCLEOTIDE SEQUENCE [LARGE SCALE GENOMIC DNA]</scope>
    <source>
        <strain evidence="3">K31</strain>
    </source>
</reference>
<dbReference type="EMBL" id="CP000927">
    <property type="protein sequence ID" value="ABZ71374.1"/>
    <property type="molecule type" value="Genomic_DNA"/>
</dbReference>
<dbReference type="KEGG" id="cak:Caul_2247"/>
<dbReference type="AlphaFoldDB" id="B0T8N1"/>
<dbReference type="eggNOG" id="COG5419">
    <property type="taxonomic scope" value="Bacteria"/>
</dbReference>
<evidence type="ECO:0008006" key="4">
    <source>
        <dbReference type="Google" id="ProtNLM"/>
    </source>
</evidence>
<dbReference type="HOGENOM" id="CLU_071510_0_0_5"/>
<dbReference type="InterPro" id="IPR018754">
    <property type="entry name" value="RovC-like_DNA-bd"/>
</dbReference>
<evidence type="ECO:0000259" key="1">
    <source>
        <dbReference type="Pfam" id="PF10074"/>
    </source>
</evidence>
<proteinExistence type="predicted"/>
<accession>B0T8N1</accession>
<gene>
    <name evidence="3" type="ordered locus">Caul_2247</name>
</gene>